<gene>
    <name evidence="1" type="ORF">E5336_00800</name>
</gene>
<accession>A0AC61RBW6</accession>
<evidence type="ECO:0000313" key="2">
    <source>
        <dbReference type="Proteomes" id="UP000308836"/>
    </source>
</evidence>
<organism evidence="1 2">
    <name type="scientific">Dubosiella muris</name>
    <dbReference type="NCBI Taxonomy" id="3038133"/>
    <lineage>
        <taxon>Bacteria</taxon>
        <taxon>Bacillati</taxon>
        <taxon>Bacillota</taxon>
        <taxon>Erysipelotrichia</taxon>
        <taxon>Erysipelotrichales</taxon>
        <taxon>Erysipelotrichaceae</taxon>
        <taxon>Dubosiella</taxon>
    </lineage>
</organism>
<sequence length="184" mass="20366">MKKLGMLLLMAVFLSACGNVSPSKSLVVYYSNNDEIEALATQIAKDSDSELFQIVPKKDYSSLNEKIENDEELSVSEIEDLQSTNVLLEQSVPDQWSQCDTVYIGFPVQSITAAPAPVSVFLSQNNLKNKTFIPFTIGTQDALDHAKDSLTFDGARKGWESGKAFSPTYTDAEVKKWVETVNQQ</sequence>
<dbReference type="EMBL" id="SRYG01000001">
    <property type="protein sequence ID" value="TGY67343.1"/>
    <property type="molecule type" value="Genomic_DNA"/>
</dbReference>
<proteinExistence type="predicted"/>
<comment type="caution">
    <text evidence="1">The sequence shown here is derived from an EMBL/GenBank/DDBJ whole genome shotgun (WGS) entry which is preliminary data.</text>
</comment>
<protein>
    <submittedName>
        <fullName evidence="1">Uncharacterized protein</fullName>
    </submittedName>
</protein>
<name>A0AC61RBW6_9FIRM</name>
<keyword evidence="2" id="KW-1185">Reference proteome</keyword>
<dbReference type="Proteomes" id="UP000308836">
    <property type="component" value="Unassembled WGS sequence"/>
</dbReference>
<reference evidence="1" key="1">
    <citation type="submission" date="2019-04" db="EMBL/GenBank/DDBJ databases">
        <title>Microbes associate with the intestines of laboratory mice.</title>
        <authorList>
            <person name="Navarre W."/>
            <person name="Wong E."/>
            <person name="Huang K."/>
            <person name="Tropini C."/>
            <person name="Ng K."/>
            <person name="Yu B."/>
        </authorList>
    </citation>
    <scope>NUCLEOTIDE SEQUENCE</scope>
    <source>
        <strain evidence="1">NM09_H32</strain>
    </source>
</reference>
<evidence type="ECO:0000313" key="1">
    <source>
        <dbReference type="EMBL" id="TGY67343.1"/>
    </source>
</evidence>